<reference evidence="1" key="1">
    <citation type="submission" date="2020-10" db="EMBL/GenBank/DDBJ databases">
        <title>Ca. Dormibacterota MAGs.</title>
        <authorList>
            <person name="Montgomery K."/>
        </authorList>
    </citation>
    <scope>NUCLEOTIDE SEQUENCE [LARGE SCALE GENOMIC DNA]</scope>
    <source>
        <strain evidence="1">SC8812_S17_10</strain>
    </source>
</reference>
<evidence type="ECO:0000313" key="2">
    <source>
        <dbReference type="Proteomes" id="UP000612893"/>
    </source>
</evidence>
<dbReference type="Gene3D" id="3.40.50.1820">
    <property type="entry name" value="alpha/beta hydrolase"/>
    <property type="match status" value="1"/>
</dbReference>
<comment type="caution">
    <text evidence="1">The sequence shown here is derived from an EMBL/GenBank/DDBJ whole genome shotgun (WGS) entry which is preliminary data.</text>
</comment>
<keyword evidence="1" id="KW-0378">Hydrolase</keyword>
<name>A0A934NB18_9BACT</name>
<sequence>MIGWGRQDRVTLPSQAKRATELVPEATLLWFDRCGHFRHRDQPKKTAQLIFG</sequence>
<organism evidence="1 2">
    <name type="scientific">Candidatus Nephthysia bennettiae</name>
    <dbReference type="NCBI Taxonomy" id="3127016"/>
    <lineage>
        <taxon>Bacteria</taxon>
        <taxon>Bacillati</taxon>
        <taxon>Candidatus Dormiibacterota</taxon>
        <taxon>Candidatus Dormibacteria</taxon>
        <taxon>Candidatus Dormibacterales</taxon>
        <taxon>Candidatus Dormibacteraceae</taxon>
        <taxon>Candidatus Nephthysia</taxon>
    </lineage>
</organism>
<dbReference type="RefSeq" id="WP_338204152.1">
    <property type="nucleotide sequence ID" value="NZ_JAEKNR010000200.1"/>
</dbReference>
<proteinExistence type="predicted"/>
<dbReference type="SUPFAM" id="SSF53474">
    <property type="entry name" value="alpha/beta-Hydrolases"/>
    <property type="match status" value="1"/>
</dbReference>
<gene>
    <name evidence="1" type="ORF">JF922_20100</name>
</gene>
<dbReference type="EMBL" id="JAEKNR010000200">
    <property type="protein sequence ID" value="MBJ7600364.1"/>
    <property type="molecule type" value="Genomic_DNA"/>
</dbReference>
<accession>A0A934NB18</accession>
<dbReference type="AlphaFoldDB" id="A0A934NB18"/>
<evidence type="ECO:0000313" key="1">
    <source>
        <dbReference type="EMBL" id="MBJ7600364.1"/>
    </source>
</evidence>
<protein>
    <submittedName>
        <fullName evidence="1">Alpha/beta hydrolase</fullName>
    </submittedName>
</protein>
<dbReference type="Proteomes" id="UP000612893">
    <property type="component" value="Unassembled WGS sequence"/>
</dbReference>
<dbReference type="GO" id="GO:0016787">
    <property type="term" value="F:hydrolase activity"/>
    <property type="evidence" value="ECO:0007669"/>
    <property type="project" value="UniProtKB-KW"/>
</dbReference>
<keyword evidence="2" id="KW-1185">Reference proteome</keyword>
<dbReference type="InterPro" id="IPR029058">
    <property type="entry name" value="AB_hydrolase_fold"/>
</dbReference>